<accession>A0AB34H644</accession>
<reference evidence="1 2" key="1">
    <citation type="submission" date="2022-11" db="EMBL/GenBank/DDBJ databases">
        <title>Whole genome sequence of Eschrichtius robustus ER-17-0199.</title>
        <authorList>
            <person name="Bruniche-Olsen A."/>
            <person name="Black A.N."/>
            <person name="Fields C.J."/>
            <person name="Walden K."/>
            <person name="Dewoody J.A."/>
        </authorList>
    </citation>
    <scope>NUCLEOTIDE SEQUENCE [LARGE SCALE GENOMIC DNA]</scope>
    <source>
        <strain evidence="1">ER-17-0199</strain>
        <tissue evidence="1">Blubber</tissue>
    </source>
</reference>
<keyword evidence="2" id="KW-1185">Reference proteome</keyword>
<proteinExistence type="predicted"/>
<protein>
    <submittedName>
        <fullName evidence="1">Uncharacterized protein</fullName>
    </submittedName>
</protein>
<gene>
    <name evidence="1" type="ORF">J1605_000492</name>
</gene>
<dbReference type="EMBL" id="JAIQCJ010001832">
    <property type="protein sequence ID" value="KAJ8787149.1"/>
    <property type="molecule type" value="Genomic_DNA"/>
</dbReference>
<dbReference type="Proteomes" id="UP001159641">
    <property type="component" value="Unassembled WGS sequence"/>
</dbReference>
<evidence type="ECO:0000313" key="1">
    <source>
        <dbReference type="EMBL" id="KAJ8787149.1"/>
    </source>
</evidence>
<dbReference type="AlphaFoldDB" id="A0AB34H644"/>
<evidence type="ECO:0000313" key="2">
    <source>
        <dbReference type="Proteomes" id="UP001159641"/>
    </source>
</evidence>
<name>A0AB34H644_ESCRO</name>
<organism evidence="1 2">
    <name type="scientific">Eschrichtius robustus</name>
    <name type="common">California gray whale</name>
    <name type="synonym">Eschrichtius gibbosus</name>
    <dbReference type="NCBI Taxonomy" id="9764"/>
    <lineage>
        <taxon>Eukaryota</taxon>
        <taxon>Metazoa</taxon>
        <taxon>Chordata</taxon>
        <taxon>Craniata</taxon>
        <taxon>Vertebrata</taxon>
        <taxon>Euteleostomi</taxon>
        <taxon>Mammalia</taxon>
        <taxon>Eutheria</taxon>
        <taxon>Laurasiatheria</taxon>
        <taxon>Artiodactyla</taxon>
        <taxon>Whippomorpha</taxon>
        <taxon>Cetacea</taxon>
        <taxon>Mysticeti</taxon>
        <taxon>Eschrichtiidae</taxon>
        <taxon>Eschrichtius</taxon>
    </lineage>
</organism>
<comment type="caution">
    <text evidence="1">The sequence shown here is derived from an EMBL/GenBank/DDBJ whole genome shotgun (WGS) entry which is preliminary data.</text>
</comment>
<sequence length="155" mass="17541">MQNTEKLISQALTSGRGNKTLKILDRDLLLPLRADLQEAAGGGSLGREKIADGVGHTDIYVDLGLLIEEIALHHQFFFLDNLLGSLHWVGFLLLLHLQFQATPPLLVHHLHNRDHLHFQAPFRLTYLALLGHPLCSLLLRIFLDLLQVPHHQLHM</sequence>